<reference evidence="2" key="1">
    <citation type="journal article" date="2021" name="Proc. Natl. Acad. Sci. U.S.A.">
        <title>Three genomes in the algal genus Volvox reveal the fate of a haploid sex-determining region after a transition to homothallism.</title>
        <authorList>
            <person name="Yamamoto K."/>
            <person name="Hamaji T."/>
            <person name="Kawai-Toyooka H."/>
            <person name="Matsuzaki R."/>
            <person name="Takahashi F."/>
            <person name="Nishimura Y."/>
            <person name="Kawachi M."/>
            <person name="Noguchi H."/>
            <person name="Minakuchi Y."/>
            <person name="Umen J.G."/>
            <person name="Toyoda A."/>
            <person name="Nozaki H."/>
        </authorList>
    </citation>
    <scope>NUCLEOTIDE SEQUENCE</scope>
    <source>
        <strain evidence="2">NIES-3780</strain>
    </source>
</reference>
<protein>
    <submittedName>
        <fullName evidence="2">Uncharacterized protein</fullName>
    </submittedName>
</protein>
<dbReference type="EMBL" id="BNCO01000056">
    <property type="protein sequence ID" value="GIL63313.1"/>
    <property type="molecule type" value="Genomic_DNA"/>
</dbReference>
<proteinExistence type="predicted"/>
<keyword evidence="1" id="KW-0472">Membrane</keyword>
<keyword evidence="1" id="KW-0812">Transmembrane</keyword>
<evidence type="ECO:0000256" key="1">
    <source>
        <dbReference type="SAM" id="Phobius"/>
    </source>
</evidence>
<dbReference type="Proteomes" id="UP000747399">
    <property type="component" value="Unassembled WGS sequence"/>
</dbReference>
<gene>
    <name evidence="2" type="ORF">Vafri_17408</name>
</gene>
<evidence type="ECO:0000313" key="2">
    <source>
        <dbReference type="EMBL" id="GIL63313.1"/>
    </source>
</evidence>
<dbReference type="AlphaFoldDB" id="A0A8J4BJ74"/>
<keyword evidence="3" id="KW-1185">Reference proteome</keyword>
<name>A0A8J4BJ74_9CHLO</name>
<keyword evidence="1" id="KW-1133">Transmembrane helix</keyword>
<comment type="caution">
    <text evidence="2">The sequence shown here is derived from an EMBL/GenBank/DDBJ whole genome shotgun (WGS) entry which is preliminary data.</text>
</comment>
<sequence length="120" mass="13740">MWQCSCFRQWSAMAASSRPMLSHGQRKPYTTSAPSYHNKLVQLQNSVKVVSASDKQAESYKMAMVLEKLDKLEKKLVDNNRLEDMLKTLLLQIIIVELSLAIFSFTVNPLSLLLIFFVLM</sequence>
<feature type="transmembrane region" description="Helical" evidence="1">
    <location>
        <begin position="89"/>
        <end position="119"/>
    </location>
</feature>
<evidence type="ECO:0000313" key="3">
    <source>
        <dbReference type="Proteomes" id="UP000747399"/>
    </source>
</evidence>
<accession>A0A8J4BJ74</accession>
<organism evidence="2 3">
    <name type="scientific">Volvox africanus</name>
    <dbReference type="NCBI Taxonomy" id="51714"/>
    <lineage>
        <taxon>Eukaryota</taxon>
        <taxon>Viridiplantae</taxon>
        <taxon>Chlorophyta</taxon>
        <taxon>core chlorophytes</taxon>
        <taxon>Chlorophyceae</taxon>
        <taxon>CS clade</taxon>
        <taxon>Chlamydomonadales</taxon>
        <taxon>Volvocaceae</taxon>
        <taxon>Volvox</taxon>
    </lineage>
</organism>